<keyword evidence="6" id="KW-0238">DNA-binding</keyword>
<evidence type="ECO:0000256" key="3">
    <source>
        <dbReference type="ARBA" id="ARBA00022771"/>
    </source>
</evidence>
<evidence type="ECO:0000256" key="7">
    <source>
        <dbReference type="ARBA" id="ARBA00023163"/>
    </source>
</evidence>
<dbReference type="OrthoDB" id="9984314at2759"/>
<evidence type="ECO:0000256" key="6">
    <source>
        <dbReference type="ARBA" id="ARBA00023125"/>
    </source>
</evidence>
<comment type="similarity">
    <text evidence="1">Belongs to the nuclear hormone receptor family.</text>
</comment>
<feature type="domain" description="Nuclear receptor" evidence="11">
    <location>
        <begin position="1"/>
        <end position="25"/>
    </location>
</feature>
<keyword evidence="14" id="KW-1185">Reference proteome</keyword>
<keyword evidence="10" id="KW-1133">Transmembrane helix</keyword>
<keyword evidence="10" id="KW-0812">Transmembrane</keyword>
<keyword evidence="7" id="KW-0804">Transcription</keyword>
<keyword evidence="2" id="KW-0479">Metal-binding</keyword>
<proteinExistence type="inferred from homology"/>
<dbReference type="WBParaSite" id="DME_0000497901-mRNA-1">
    <property type="protein sequence ID" value="DME_0000497901-mRNA-1"/>
    <property type="gene ID" value="DME_0000497901"/>
</dbReference>
<dbReference type="InterPro" id="IPR050274">
    <property type="entry name" value="Nuclear_hormone_rcpt_NR2"/>
</dbReference>
<dbReference type="GO" id="GO:0043565">
    <property type="term" value="F:sequence-specific DNA binding"/>
    <property type="evidence" value="ECO:0007669"/>
    <property type="project" value="InterPro"/>
</dbReference>
<keyword evidence="10" id="KW-0472">Membrane</keyword>
<keyword evidence="4" id="KW-0862">Zinc</keyword>
<evidence type="ECO:0000313" key="12">
    <source>
        <dbReference type="EMBL" id="VDN58805.1"/>
    </source>
</evidence>
<reference evidence="15" key="1">
    <citation type="submission" date="2017-02" db="UniProtKB">
        <authorList>
            <consortium name="WormBaseParasite"/>
        </authorList>
    </citation>
    <scope>IDENTIFICATION</scope>
</reference>
<evidence type="ECO:0000313" key="13">
    <source>
        <dbReference type="Proteomes" id="UP000038040"/>
    </source>
</evidence>
<evidence type="ECO:0000256" key="1">
    <source>
        <dbReference type="ARBA" id="ARBA00005993"/>
    </source>
</evidence>
<evidence type="ECO:0000256" key="8">
    <source>
        <dbReference type="ARBA" id="ARBA00023170"/>
    </source>
</evidence>
<dbReference type="STRING" id="318479.A0A0N4UCI3"/>
<evidence type="ECO:0000259" key="11">
    <source>
        <dbReference type="PROSITE" id="PS51030"/>
    </source>
</evidence>
<protein>
    <submittedName>
        <fullName evidence="15">Nuclear receptor domain-containing protein</fullName>
    </submittedName>
</protein>
<dbReference type="AlphaFoldDB" id="A0A0N4UCI3"/>
<keyword evidence="9" id="KW-0539">Nucleus</keyword>
<evidence type="ECO:0000256" key="5">
    <source>
        <dbReference type="ARBA" id="ARBA00023015"/>
    </source>
</evidence>
<organism evidence="13 15">
    <name type="scientific">Dracunculus medinensis</name>
    <name type="common">Guinea worm</name>
    <dbReference type="NCBI Taxonomy" id="318479"/>
    <lineage>
        <taxon>Eukaryota</taxon>
        <taxon>Metazoa</taxon>
        <taxon>Ecdysozoa</taxon>
        <taxon>Nematoda</taxon>
        <taxon>Chromadorea</taxon>
        <taxon>Rhabditida</taxon>
        <taxon>Spirurina</taxon>
        <taxon>Dracunculoidea</taxon>
        <taxon>Dracunculidae</taxon>
        <taxon>Dracunculus</taxon>
    </lineage>
</organism>
<dbReference type="GO" id="GO:0008270">
    <property type="term" value="F:zinc ion binding"/>
    <property type="evidence" value="ECO:0007669"/>
    <property type="project" value="UniProtKB-KW"/>
</dbReference>
<reference evidence="12 14" key="2">
    <citation type="submission" date="2018-11" db="EMBL/GenBank/DDBJ databases">
        <authorList>
            <consortium name="Pathogen Informatics"/>
        </authorList>
    </citation>
    <scope>NUCLEOTIDE SEQUENCE [LARGE SCALE GENOMIC DNA]</scope>
</reference>
<dbReference type="InterPro" id="IPR001628">
    <property type="entry name" value="Znf_hrmn_rcpt"/>
</dbReference>
<keyword evidence="5" id="KW-0805">Transcription regulation</keyword>
<dbReference type="Proteomes" id="UP000274756">
    <property type="component" value="Unassembled WGS sequence"/>
</dbReference>
<dbReference type="InterPro" id="IPR035500">
    <property type="entry name" value="NHR-like_dom_sf"/>
</dbReference>
<dbReference type="Proteomes" id="UP000038040">
    <property type="component" value="Unplaced"/>
</dbReference>
<dbReference type="GO" id="GO:0003700">
    <property type="term" value="F:DNA-binding transcription factor activity"/>
    <property type="evidence" value="ECO:0007669"/>
    <property type="project" value="InterPro"/>
</dbReference>
<dbReference type="InterPro" id="IPR013088">
    <property type="entry name" value="Znf_NHR/GATA"/>
</dbReference>
<evidence type="ECO:0000256" key="2">
    <source>
        <dbReference type="ARBA" id="ARBA00022723"/>
    </source>
</evidence>
<dbReference type="Gene3D" id="3.30.50.10">
    <property type="entry name" value="Erythroid Transcription Factor GATA-1, subunit A"/>
    <property type="match status" value="1"/>
</dbReference>
<dbReference type="EMBL" id="UYYG01001172">
    <property type="protein sequence ID" value="VDN58805.1"/>
    <property type="molecule type" value="Genomic_DNA"/>
</dbReference>
<keyword evidence="8" id="KW-0675">Receptor</keyword>
<accession>A0A0N4UCI3</accession>
<dbReference type="SUPFAM" id="SSF48508">
    <property type="entry name" value="Nuclear receptor ligand-binding domain"/>
    <property type="match status" value="1"/>
</dbReference>
<feature type="transmembrane region" description="Helical" evidence="10">
    <location>
        <begin position="214"/>
        <end position="233"/>
    </location>
</feature>
<evidence type="ECO:0000256" key="10">
    <source>
        <dbReference type="SAM" id="Phobius"/>
    </source>
</evidence>
<dbReference type="SUPFAM" id="SSF57716">
    <property type="entry name" value="Glucocorticoid receptor-like (DNA-binding domain)"/>
    <property type="match status" value="1"/>
</dbReference>
<evidence type="ECO:0000313" key="15">
    <source>
        <dbReference type="WBParaSite" id="DME_0000497901-mRNA-1"/>
    </source>
</evidence>
<evidence type="ECO:0000256" key="4">
    <source>
        <dbReference type="ARBA" id="ARBA00022833"/>
    </source>
</evidence>
<dbReference type="PANTHER" id="PTHR24083">
    <property type="entry name" value="NUCLEAR HORMONE RECEPTOR"/>
    <property type="match status" value="1"/>
</dbReference>
<gene>
    <name evidence="12" type="ORF">DME_LOCUS8778</name>
</gene>
<dbReference type="PROSITE" id="PS51030">
    <property type="entry name" value="NUCLEAR_REC_DBD_2"/>
    <property type="match status" value="1"/>
</dbReference>
<evidence type="ECO:0000313" key="14">
    <source>
        <dbReference type="Proteomes" id="UP000274756"/>
    </source>
</evidence>
<sequence length="301" mass="34301">MRCACRACRFAKCVAVGMNPNAVQCNRTSRLASPKTEDTSDIASGDYPPGSCQLRFNTLENSDFMVKSNGENALDLDTSKRGYTVSALLDLPQIPCSSLSPYNMREAVENISSLQRFDFGKRELSEESKKKITQFISLQNKIDEFIASNYEFRDSLLELLTKPSIFDRKLNLHKADENNDISVGREINQHVALVIEYAKTFEVFKWMNLKAKLYLLRSIIFIIVFFDISYNIYAKKMVYKSIAIEKKSKDVRQGSARYGYLLSISWTLNSVFKKYKDDVAKIGPHALTKELISDVIPVNLF</sequence>
<name>A0A0N4UCI3_DRAME</name>
<evidence type="ECO:0000256" key="9">
    <source>
        <dbReference type="ARBA" id="ARBA00023242"/>
    </source>
</evidence>
<keyword evidence="3" id="KW-0863">Zinc-finger</keyword>